<dbReference type="CDD" id="cd00130">
    <property type="entry name" value="PAS"/>
    <property type="match status" value="1"/>
</dbReference>
<evidence type="ECO:0000313" key="2">
    <source>
        <dbReference type="EMBL" id="SVB47034.1"/>
    </source>
</evidence>
<dbReference type="Pfam" id="PF00989">
    <property type="entry name" value="PAS"/>
    <property type="match status" value="1"/>
</dbReference>
<dbReference type="InterPro" id="IPR013767">
    <property type="entry name" value="PAS_fold"/>
</dbReference>
<gene>
    <name evidence="2" type="ORF">METZ01_LOCUS199888</name>
</gene>
<dbReference type="Gene3D" id="3.30.450.40">
    <property type="match status" value="2"/>
</dbReference>
<proteinExistence type="predicted"/>
<reference evidence="2" key="1">
    <citation type="submission" date="2018-05" db="EMBL/GenBank/DDBJ databases">
        <authorList>
            <person name="Lanie J.A."/>
            <person name="Ng W.-L."/>
            <person name="Kazmierczak K.M."/>
            <person name="Andrzejewski T.M."/>
            <person name="Davidsen T.M."/>
            <person name="Wayne K.J."/>
            <person name="Tettelin H."/>
            <person name="Glass J.I."/>
            <person name="Rusch D."/>
            <person name="Podicherti R."/>
            <person name="Tsui H.-C.T."/>
            <person name="Winkler M.E."/>
        </authorList>
    </citation>
    <scope>NUCLEOTIDE SEQUENCE</scope>
</reference>
<dbReference type="SUPFAM" id="SSF55781">
    <property type="entry name" value="GAF domain-like"/>
    <property type="match status" value="2"/>
</dbReference>
<dbReference type="PANTHER" id="PTHR43155">
    <property type="entry name" value="CYCLIC DI-GMP PHOSPHODIESTERASE PA4108-RELATED"/>
    <property type="match status" value="1"/>
</dbReference>
<dbReference type="NCBIfam" id="TIGR00229">
    <property type="entry name" value="sensory_box"/>
    <property type="match status" value="1"/>
</dbReference>
<dbReference type="SUPFAM" id="SSF55785">
    <property type="entry name" value="PYP-like sensor domain (PAS domain)"/>
    <property type="match status" value="1"/>
</dbReference>
<dbReference type="SMART" id="SM00065">
    <property type="entry name" value="GAF"/>
    <property type="match status" value="2"/>
</dbReference>
<dbReference type="InterPro" id="IPR003018">
    <property type="entry name" value="GAF"/>
</dbReference>
<dbReference type="EMBL" id="UINC01043255">
    <property type="protein sequence ID" value="SVB47034.1"/>
    <property type="molecule type" value="Genomic_DNA"/>
</dbReference>
<feature type="non-terminal residue" evidence="2">
    <location>
        <position position="490"/>
    </location>
</feature>
<accession>A0A382EAB9</accession>
<dbReference type="InterPro" id="IPR029016">
    <property type="entry name" value="GAF-like_dom_sf"/>
</dbReference>
<dbReference type="Pfam" id="PF01590">
    <property type="entry name" value="GAF"/>
    <property type="match status" value="2"/>
</dbReference>
<dbReference type="InterPro" id="IPR035965">
    <property type="entry name" value="PAS-like_dom_sf"/>
</dbReference>
<feature type="domain" description="GAF" evidence="1">
    <location>
        <begin position="198"/>
        <end position="343"/>
    </location>
</feature>
<dbReference type="InterPro" id="IPR000014">
    <property type="entry name" value="PAS"/>
</dbReference>
<protein>
    <recommendedName>
        <fullName evidence="1">GAF domain-containing protein</fullName>
    </recommendedName>
</protein>
<evidence type="ECO:0000259" key="1">
    <source>
        <dbReference type="SMART" id="SM00065"/>
    </source>
</evidence>
<dbReference type="GO" id="GO:0006355">
    <property type="term" value="P:regulation of DNA-templated transcription"/>
    <property type="evidence" value="ECO:0007669"/>
    <property type="project" value="InterPro"/>
</dbReference>
<feature type="domain" description="GAF" evidence="1">
    <location>
        <begin position="31"/>
        <end position="177"/>
    </location>
</feature>
<dbReference type="AlphaFoldDB" id="A0A382EAB9"/>
<dbReference type="Gene3D" id="3.30.450.20">
    <property type="entry name" value="PAS domain"/>
    <property type="match status" value="1"/>
</dbReference>
<sequence length="490" mass="54245">MKTKTNSKTDTKQQLSDLLLQVNNDLAITNSLDEALEALVGITTSIIKCERGTIFLNDAKSEELYSRVAQGNFMREIRFMNSKGVAGWSYTNKKGAIVHDAYKDDRFNKNVDIRTGFRTKSILCMPLSTVSGKVIGVSQLLNKLDGQFSETDLELIEAMTKQAAIAIQSHVALEHMEEARKKELEFMDLVSEISSELELTSLLAKIIATITTMLEAERSSLFINDEKTNELFTMVGEGLSQEIRFPNHMGIAGHVFTSGETVNIPHAYADLRFNPGVDKTTGFFTRSMLCAPVTNKDGKIIGVSQVLNKQGGGFTDEDVSRLTAFTSQISIGIENASLFDNIQSLMNYNESMLNSMSNGVITIDGEGVIEKCNPAGIKILKMESEEKVVKQEFKKIFKGKNKWIVEKLSKVEDIDFLPDAELEFDGEKISCNLTIMPLTGGENESLGMLLMIEDISSEKRMKSTMSRYMDADLADQLLEAGDGDDMMGGK</sequence>
<organism evidence="2">
    <name type="scientific">marine metagenome</name>
    <dbReference type="NCBI Taxonomy" id="408172"/>
    <lineage>
        <taxon>unclassified sequences</taxon>
        <taxon>metagenomes</taxon>
        <taxon>ecological metagenomes</taxon>
    </lineage>
</organism>
<dbReference type="PANTHER" id="PTHR43155:SF2">
    <property type="entry name" value="CYCLIC DI-GMP PHOSPHODIESTERASE PA4108"/>
    <property type="match status" value="1"/>
</dbReference>
<name>A0A382EAB9_9ZZZZ</name>